<evidence type="ECO:0000313" key="2">
    <source>
        <dbReference type="EMBL" id="WEL19943.1"/>
    </source>
</evidence>
<dbReference type="EC" id="6.3.1.20" evidence="2"/>
<proteinExistence type="predicted"/>
<dbReference type="SUPFAM" id="SSF55681">
    <property type="entry name" value="Class II aaRS and biotin synthetases"/>
    <property type="match status" value="1"/>
</dbReference>
<dbReference type="GeneID" id="90590380"/>
<dbReference type="Gene3D" id="3.30.930.10">
    <property type="entry name" value="Bira Bifunctional Protein, Domain 2"/>
    <property type="match status" value="1"/>
</dbReference>
<keyword evidence="2" id="KW-0436">Ligase</keyword>
<dbReference type="InterPro" id="IPR045864">
    <property type="entry name" value="aa-tRNA-synth_II/BPL/LPL"/>
</dbReference>
<feature type="domain" description="BPL/LPL catalytic" evidence="1">
    <location>
        <begin position="29"/>
        <end position="219"/>
    </location>
</feature>
<name>A0ABY8CJ88_9ARCH</name>
<dbReference type="PANTHER" id="PTHR43679">
    <property type="entry name" value="OCTANOYLTRANSFERASE LIPM-RELATED"/>
    <property type="match status" value="1"/>
</dbReference>
<reference evidence="2 3" key="1">
    <citation type="submission" date="2022-09" db="EMBL/GenBank/DDBJ databases">
        <title>Xylan utilization by haloarchaea-nanohaloarchaea associations.</title>
        <authorList>
            <person name="Yakimov M."/>
        </authorList>
    </citation>
    <scope>NUCLEOTIDE SEQUENCE [LARGE SCALE GENOMIC DNA]</scope>
    <source>
        <strain evidence="2 3">SVXNc</strain>
    </source>
</reference>
<organism evidence="2 3">
    <name type="scientific">Candidatus Nanohalococcus occultus</name>
    <dbReference type="NCBI Taxonomy" id="2978047"/>
    <lineage>
        <taxon>Archaea</taxon>
        <taxon>Candidatus Nanohalarchaeota</taxon>
        <taxon>Candidatus Nanohalarchaeota incertae sedis</taxon>
        <taxon>Candidatus Nanohalococcus</taxon>
    </lineage>
</organism>
<accession>A0ABY8CJ88</accession>
<keyword evidence="3" id="KW-1185">Reference proteome</keyword>
<dbReference type="InterPro" id="IPR050664">
    <property type="entry name" value="Octanoyltrans_LipM/LipL"/>
</dbReference>
<dbReference type="InterPro" id="IPR004143">
    <property type="entry name" value="BPL_LPL_catalytic"/>
</dbReference>
<dbReference type="GO" id="GO:0016979">
    <property type="term" value="F:lipoate-protein ligase activity"/>
    <property type="evidence" value="ECO:0007669"/>
    <property type="project" value="UniProtKB-EC"/>
</dbReference>
<dbReference type="EMBL" id="CP104395">
    <property type="protein sequence ID" value="WEL19943.1"/>
    <property type="molecule type" value="Genomic_DNA"/>
</dbReference>
<sequence>MNWRFLKFERYDPFFKTGLNDALSESVRETGIPVVFLAGWSKKTVNVGRSQSIEERVSLGKCEDDDITVVRRQGGGGTTFLTPEGEITWGLVAPDEYFPDDVNQIYREKCGLIADAVEKLGIDARHEPVNDVVTENGKISGSTIRRKDGVTYFGGTLLYKSNPKEMFRYIKPGDDKKKGKHIENFKERVSSVSKESEASFEESQEALRSKLLEGKNWEISELTEGEIGRARSLGNKYRGREWLYRE</sequence>
<dbReference type="PANTHER" id="PTHR43679:SF2">
    <property type="entry name" value="OCTANOYL-[GCVH]:PROTEIN N-OCTANOYLTRANSFERASE"/>
    <property type="match status" value="1"/>
</dbReference>
<dbReference type="Pfam" id="PF21948">
    <property type="entry name" value="LplA-B_cat"/>
    <property type="match status" value="1"/>
</dbReference>
<dbReference type="Proteomes" id="UP001218034">
    <property type="component" value="Chromosome"/>
</dbReference>
<dbReference type="PROSITE" id="PS51733">
    <property type="entry name" value="BPL_LPL_CATALYTIC"/>
    <property type="match status" value="1"/>
</dbReference>
<evidence type="ECO:0000313" key="3">
    <source>
        <dbReference type="Proteomes" id="UP001218034"/>
    </source>
</evidence>
<protein>
    <submittedName>
        <fullName evidence="2">Lipoate-protein ligase A</fullName>
        <ecNumber evidence="2">6.3.1.20</ecNumber>
    </submittedName>
</protein>
<evidence type="ECO:0000259" key="1">
    <source>
        <dbReference type="PROSITE" id="PS51733"/>
    </source>
</evidence>
<gene>
    <name evidence="2" type="primary">lplA</name>
    <name evidence="2" type="ORF">SVXNc_0942</name>
</gene>
<dbReference type="RefSeq" id="WP_347721772.1">
    <property type="nucleotide sequence ID" value="NZ_CP104395.1"/>
</dbReference>